<keyword evidence="2" id="KW-1185">Reference proteome</keyword>
<evidence type="ECO:0000313" key="1">
    <source>
        <dbReference type="Ensembl" id="ENSSLDP00000007413.1"/>
    </source>
</evidence>
<organism evidence="1 2">
    <name type="scientific">Seriola lalandi dorsalis</name>
    <dbReference type="NCBI Taxonomy" id="1841481"/>
    <lineage>
        <taxon>Eukaryota</taxon>
        <taxon>Metazoa</taxon>
        <taxon>Chordata</taxon>
        <taxon>Craniata</taxon>
        <taxon>Vertebrata</taxon>
        <taxon>Euteleostomi</taxon>
        <taxon>Actinopterygii</taxon>
        <taxon>Neopterygii</taxon>
        <taxon>Teleostei</taxon>
        <taxon>Neoteleostei</taxon>
        <taxon>Acanthomorphata</taxon>
        <taxon>Carangaria</taxon>
        <taxon>Carangiformes</taxon>
        <taxon>Carangidae</taxon>
        <taxon>Seriola</taxon>
    </lineage>
</organism>
<dbReference type="STRING" id="1841481.ENSSLDP00000007413"/>
<evidence type="ECO:0008006" key="3">
    <source>
        <dbReference type="Google" id="ProtNLM"/>
    </source>
</evidence>
<reference evidence="1" key="1">
    <citation type="submission" date="2025-08" db="UniProtKB">
        <authorList>
            <consortium name="Ensembl"/>
        </authorList>
    </citation>
    <scope>IDENTIFICATION</scope>
</reference>
<accession>A0A3B4X3S2</accession>
<evidence type="ECO:0000313" key="2">
    <source>
        <dbReference type="Proteomes" id="UP000261360"/>
    </source>
</evidence>
<dbReference type="InterPro" id="IPR027417">
    <property type="entry name" value="P-loop_NTPase"/>
</dbReference>
<dbReference type="Gene3D" id="3.40.50.300">
    <property type="entry name" value="P-loop containing nucleotide triphosphate hydrolases"/>
    <property type="match status" value="1"/>
</dbReference>
<dbReference type="Ensembl" id="ENSSLDT00000007647.1">
    <property type="protein sequence ID" value="ENSSLDP00000007413.1"/>
    <property type="gene ID" value="ENSSLDG00000005878.1"/>
</dbReference>
<sequence length="57" mass="5903">MDSRRPPASTSVPPALPELRLVLLGRKGTGKSASSAGNTILGKTGFFQAGAVTEEYI</sequence>
<protein>
    <recommendedName>
        <fullName evidence="3">AIG1-type G domain-containing protein</fullName>
    </recommendedName>
</protein>
<dbReference type="AlphaFoldDB" id="A0A3B4X3S2"/>
<proteinExistence type="predicted"/>
<dbReference type="Proteomes" id="UP000261360">
    <property type="component" value="Unplaced"/>
</dbReference>
<name>A0A3B4X3S2_SERLL</name>
<reference evidence="1" key="2">
    <citation type="submission" date="2025-09" db="UniProtKB">
        <authorList>
            <consortium name="Ensembl"/>
        </authorList>
    </citation>
    <scope>IDENTIFICATION</scope>
</reference>